<name>A0A160TA28_9CHLR</name>
<proteinExistence type="predicted"/>
<dbReference type="AlphaFoldDB" id="A0A160TA28"/>
<evidence type="ECO:0000313" key="2">
    <source>
        <dbReference type="Proteomes" id="UP000215027"/>
    </source>
</evidence>
<organism evidence="1 2">
    <name type="scientific">Candidatus Promineifilum breve</name>
    <dbReference type="NCBI Taxonomy" id="1806508"/>
    <lineage>
        <taxon>Bacteria</taxon>
        <taxon>Bacillati</taxon>
        <taxon>Chloroflexota</taxon>
        <taxon>Ardenticatenia</taxon>
        <taxon>Candidatus Promineifilales</taxon>
        <taxon>Candidatus Promineifilaceae</taxon>
        <taxon>Candidatus Promineifilum</taxon>
    </lineage>
</organism>
<sequence length="44" mass="5024">MATDLDGRNGFKKIKKWLRIDTDDTDLTGQSVLSVYISSQFFIV</sequence>
<dbReference type="EMBL" id="LN890656">
    <property type="protein sequence ID" value="CUS05940.1"/>
    <property type="molecule type" value="Genomic_DNA"/>
</dbReference>
<reference evidence="1" key="1">
    <citation type="submission" date="2016-01" db="EMBL/GenBank/DDBJ databases">
        <authorList>
            <person name="Mcilroy J.S."/>
            <person name="Karst M S."/>
            <person name="Albertsen M."/>
        </authorList>
    </citation>
    <scope>NUCLEOTIDE SEQUENCE</scope>
    <source>
        <strain evidence="1">Cfx-K</strain>
    </source>
</reference>
<dbReference type="KEGG" id="pbf:CFX0092_B0406"/>
<gene>
    <name evidence="1" type="ORF">CFX0092_B0406</name>
</gene>
<accession>A0A160TA28</accession>
<keyword evidence="2" id="KW-1185">Reference proteome</keyword>
<evidence type="ECO:0000313" key="1">
    <source>
        <dbReference type="EMBL" id="CUS05940.1"/>
    </source>
</evidence>
<dbReference type="Proteomes" id="UP000215027">
    <property type="component" value="Chromosome II"/>
</dbReference>
<protein>
    <submittedName>
        <fullName evidence="1">Uncharacterized protein</fullName>
    </submittedName>
</protein>